<evidence type="ECO:0000259" key="1">
    <source>
        <dbReference type="Pfam" id="PF03544"/>
    </source>
</evidence>
<feature type="domain" description="TonB C-terminal" evidence="1">
    <location>
        <begin position="77"/>
        <end position="134"/>
    </location>
</feature>
<comment type="caution">
    <text evidence="2">The sequence shown here is derived from an EMBL/GenBank/DDBJ whole genome shotgun (WGS) entry which is preliminary data.</text>
</comment>
<evidence type="ECO:0000313" key="2">
    <source>
        <dbReference type="EMBL" id="MFC4635867.1"/>
    </source>
</evidence>
<protein>
    <submittedName>
        <fullName evidence="2">Energy transducer TonB</fullName>
    </submittedName>
</protein>
<evidence type="ECO:0000313" key="3">
    <source>
        <dbReference type="Proteomes" id="UP001596043"/>
    </source>
</evidence>
<dbReference type="SUPFAM" id="SSF74653">
    <property type="entry name" value="TolA/TonB C-terminal domain"/>
    <property type="match status" value="1"/>
</dbReference>
<organism evidence="2 3">
    <name type="scientific">Dokdonia ponticola</name>
    <dbReference type="NCBI Taxonomy" id="2041041"/>
    <lineage>
        <taxon>Bacteria</taxon>
        <taxon>Pseudomonadati</taxon>
        <taxon>Bacteroidota</taxon>
        <taxon>Flavobacteriia</taxon>
        <taxon>Flavobacteriales</taxon>
        <taxon>Flavobacteriaceae</taxon>
        <taxon>Dokdonia</taxon>
    </lineage>
</organism>
<dbReference type="InterPro" id="IPR037682">
    <property type="entry name" value="TonB_C"/>
</dbReference>
<dbReference type="Proteomes" id="UP001596043">
    <property type="component" value="Unassembled WGS sequence"/>
</dbReference>
<dbReference type="Pfam" id="PF03544">
    <property type="entry name" value="TonB_C"/>
    <property type="match status" value="1"/>
</dbReference>
<dbReference type="Gene3D" id="3.30.1150.10">
    <property type="match status" value="1"/>
</dbReference>
<accession>A0ABV9I0A8</accession>
<gene>
    <name evidence="2" type="ORF">ACFO3O_18295</name>
</gene>
<dbReference type="RefSeq" id="WP_379981510.1">
    <property type="nucleotide sequence ID" value="NZ_JBHSFV010000013.1"/>
</dbReference>
<reference evidence="3" key="1">
    <citation type="journal article" date="2019" name="Int. J. Syst. Evol. Microbiol.">
        <title>The Global Catalogue of Microorganisms (GCM) 10K type strain sequencing project: providing services to taxonomists for standard genome sequencing and annotation.</title>
        <authorList>
            <consortium name="The Broad Institute Genomics Platform"/>
            <consortium name="The Broad Institute Genome Sequencing Center for Infectious Disease"/>
            <person name="Wu L."/>
            <person name="Ma J."/>
        </authorList>
    </citation>
    <scope>NUCLEOTIDE SEQUENCE [LARGE SCALE GENOMIC DNA]</scope>
    <source>
        <strain evidence="3">YJ-61-S</strain>
    </source>
</reference>
<name>A0ABV9I0A8_9FLAO</name>
<sequence>MIAQKNIDNVPLTESCVIGYIPFDTVEKVPVYQGCTGKDNKELKNCFSNAVSKFITENLSLEIKSIENYPPGSIRMFLRFIINKEGYITDINVRAQNKSLENEAIRVIKKLPQMIPGKQKGKSVAVLYNFPMIFCVKE</sequence>
<dbReference type="EMBL" id="JBHSFV010000013">
    <property type="protein sequence ID" value="MFC4635867.1"/>
    <property type="molecule type" value="Genomic_DNA"/>
</dbReference>
<proteinExistence type="predicted"/>
<keyword evidence="3" id="KW-1185">Reference proteome</keyword>